<feature type="domain" description="C2H2-type" evidence="7">
    <location>
        <begin position="568"/>
        <end position="595"/>
    </location>
</feature>
<feature type="region of interest" description="Disordered" evidence="6">
    <location>
        <begin position="370"/>
        <end position="404"/>
    </location>
</feature>
<sequence length="1257" mass="138905">MDEGAAAALSVDAAEGRAHGEDHTPQKYTKASETPHVPEFGAPVEAPHSEHRQQQPGKHPLIQDSGTDAEGGVIAKLTQCQTEKKDGQNVSQEASTGEITKRQTFECSHCGKSYGMIGHFLNHQRKHIKAPKSLSQDLEDLKKKAFQCEFCGRNYSRASALEAHLRCHEEKLIKPRNRDLEESPVVEETVIECKPGKTRTLGHLDKPFTCACGKAFAAQMGLKTHQRFSRKSECSPEETAEKTKKSAGEFSCSDCKKTFTSNIAFLNHQRWHANRSKNPSKRMACEECGKVFMTPTFYHRHQRLAHSSETPAKSFLHQVCQLQKKAFECKECGLKFSRASALHSHELHHTDIFEEAKAALPRGVLTNQQRGLEKALKTTEQEAAPPSTASEKMDADDTDEEECYGPGDFNVQVISASESEDEPAQPAKPDLELLCESDREAHDDIPNGTGVSKAQMDLKIVQIDLNPAEAEDASVTKETEVKKAEGIFDCPECSLWFSSAASLRIHRMWHAVRKRRQQTQGQSVTVYTHDTWGRDAGGYAARRSDTQQHESVGRAPEAPNPEELGRKLTCNECGKCFSRWTALVSHRSHHPKRKAFQCPDCAASYSHAATLFNHMKNCSSQRKENNRLTKREYNPTKTLLGPKMFHCEQCGKAFWSLGAYSHHKQNQTQCADFRLRKGLPPVNGYPRCSAKVACPVCGRKFRHRGIMALHMRKHENGDHRCEVCGRSFRLFSSLLRHQVVHSSRSLPPPVKSFQHQVEQVKKNTYGCPDCGKLFSRAKALQFHMKSHGYETGYSPSSLGSPVTPEDLQCATCLAHFNSKASLRAHQKRCVKKEVPMKPAGAVLHADMNETEIENQPEKLSGTEFKWQSCDRGFPAGADLSVDERVRSEGGGAAGEAQLSVPDAPNPPCRDQVDPETDSAAVISSGALTEAQTSRALTASVLDPAERQIKEQTAGERGSGQAAALKSKLYRCPLCSMAFAKPRGLRAHKWQAHSRRTKGSRKAPLPAKKESVVSVTEGRNASDSTADSGTPAVESGSADTGEKAASDPAQKEAAAQRCPSAEAVVDQKVDSLMEMRTPESSAEVPAPHGCLLGPSPRCLFRCNMCGKAFPTEEQLGSHRSRARARPYSCALCCQGFWTESQLSQHFIWHDQVRRRLPHEVRYRFSAAGPPKTIRAGTPPAGGGGKPLSPSSEPNQGSPSHSSQHCDKSFLSPTALEAHQSRYCNKDLYHCSICPRTFREIQELISHHQDCLANFELLE</sequence>
<dbReference type="PROSITE" id="PS50157">
    <property type="entry name" value="ZINC_FINGER_C2H2_2"/>
    <property type="match status" value="15"/>
</dbReference>
<dbReference type="SMART" id="SM00355">
    <property type="entry name" value="ZnF_C2H2"/>
    <property type="match status" value="17"/>
</dbReference>
<evidence type="ECO:0000256" key="6">
    <source>
        <dbReference type="SAM" id="MobiDB-lite"/>
    </source>
</evidence>
<evidence type="ECO:0000256" key="1">
    <source>
        <dbReference type="ARBA" id="ARBA00022723"/>
    </source>
</evidence>
<evidence type="ECO:0000256" key="5">
    <source>
        <dbReference type="PROSITE-ProRule" id="PRU00042"/>
    </source>
</evidence>
<accession>Q4SH21</accession>
<gene>
    <name evidence="8" type="ORF">GSTENG00018363001</name>
</gene>
<feature type="domain" description="C2H2-type" evidence="7">
    <location>
        <begin position="488"/>
        <end position="515"/>
    </location>
</feature>
<feature type="domain" description="C2H2-type" evidence="7">
    <location>
        <begin position="1126"/>
        <end position="1153"/>
    </location>
</feature>
<keyword evidence="3 5" id="KW-0863">Zinc-finger</keyword>
<feature type="region of interest" description="Disordered" evidence="6">
    <location>
        <begin position="984"/>
        <end position="1060"/>
    </location>
</feature>
<feature type="compositionally biased region" description="Polar residues" evidence="6">
    <location>
        <begin position="1187"/>
        <end position="1201"/>
    </location>
</feature>
<name>Q4SH21_TETNG</name>
<keyword evidence="2" id="KW-0677">Repeat</keyword>
<feature type="domain" description="C2H2-type" evidence="7">
    <location>
        <begin position="105"/>
        <end position="132"/>
    </location>
</feature>
<dbReference type="GO" id="GO:0000981">
    <property type="term" value="F:DNA-binding transcription factor activity, RNA polymerase II-specific"/>
    <property type="evidence" value="ECO:0007669"/>
    <property type="project" value="TreeGrafter"/>
</dbReference>
<dbReference type="GO" id="GO:0000977">
    <property type="term" value="F:RNA polymerase II transcription regulatory region sequence-specific DNA binding"/>
    <property type="evidence" value="ECO:0007669"/>
    <property type="project" value="TreeGrafter"/>
</dbReference>
<feature type="region of interest" description="Disordered" evidence="6">
    <location>
        <begin position="1"/>
        <end position="67"/>
    </location>
</feature>
<feature type="domain" description="C2H2-type" evidence="7">
    <location>
        <begin position="719"/>
        <end position="746"/>
    </location>
</feature>
<feature type="domain" description="C2H2-type" evidence="7">
    <location>
        <begin position="969"/>
        <end position="997"/>
    </location>
</feature>
<feature type="compositionally biased region" description="Basic and acidic residues" evidence="6">
    <location>
        <begin position="542"/>
        <end position="552"/>
    </location>
</feature>
<dbReference type="KEGG" id="tng:GSTEN00018363G001"/>
<keyword evidence="1" id="KW-0479">Metal-binding</keyword>
<feature type="region of interest" description="Disordered" evidence="6">
    <location>
        <begin position="887"/>
        <end position="918"/>
    </location>
</feature>
<feature type="region of interest" description="Disordered" evidence="6">
    <location>
        <begin position="1166"/>
        <end position="1205"/>
    </location>
</feature>
<feature type="compositionally biased region" description="Polar residues" evidence="6">
    <location>
        <begin position="1012"/>
        <end position="1027"/>
    </location>
</feature>
<feature type="domain" description="C2H2-type" evidence="7">
    <location>
        <begin position="692"/>
        <end position="719"/>
    </location>
</feature>
<evidence type="ECO:0000313" key="8">
    <source>
        <dbReference type="EMBL" id="CAG00061.1"/>
    </source>
</evidence>
<feature type="compositionally biased region" description="Acidic residues" evidence="6">
    <location>
        <begin position="394"/>
        <end position="403"/>
    </location>
</feature>
<organism evidence="8">
    <name type="scientific">Tetraodon nigroviridis</name>
    <name type="common">Spotted green pufferfish</name>
    <name type="synonym">Chelonodon nigroviridis</name>
    <dbReference type="NCBI Taxonomy" id="99883"/>
    <lineage>
        <taxon>Eukaryota</taxon>
        <taxon>Metazoa</taxon>
        <taxon>Chordata</taxon>
        <taxon>Craniata</taxon>
        <taxon>Vertebrata</taxon>
        <taxon>Euteleostomi</taxon>
        <taxon>Actinopterygii</taxon>
        <taxon>Neopterygii</taxon>
        <taxon>Teleostei</taxon>
        <taxon>Neoteleostei</taxon>
        <taxon>Acanthomorphata</taxon>
        <taxon>Eupercaria</taxon>
        <taxon>Tetraodontiformes</taxon>
        <taxon>Tetradontoidea</taxon>
        <taxon>Tetraodontidae</taxon>
        <taxon>Tetraodon</taxon>
    </lineage>
</organism>
<dbReference type="Gene3D" id="3.30.160.60">
    <property type="entry name" value="Classic Zinc Finger"/>
    <property type="match status" value="8"/>
</dbReference>
<feature type="domain" description="C2H2-type" evidence="7">
    <location>
        <begin position="1099"/>
        <end position="1118"/>
    </location>
</feature>
<feature type="compositionally biased region" description="Basic and acidic residues" evidence="6">
    <location>
        <begin position="14"/>
        <end position="25"/>
    </location>
</feature>
<dbReference type="InterPro" id="IPR013087">
    <property type="entry name" value="Znf_C2H2_type"/>
</dbReference>
<feature type="domain" description="C2H2-type" evidence="7">
    <location>
        <begin position="645"/>
        <end position="668"/>
    </location>
</feature>
<dbReference type="GO" id="GO:0005634">
    <property type="term" value="C:nucleus"/>
    <property type="evidence" value="ECO:0007669"/>
    <property type="project" value="TreeGrafter"/>
</dbReference>
<reference evidence="8" key="1">
    <citation type="journal article" date="2004" name="Nature">
        <title>Genome duplication in the teleost fish Tetraodon nigroviridis reveals the early vertebrate proto-karyotype.</title>
        <authorList>
            <person name="Jaillon O."/>
            <person name="Aury J.-M."/>
            <person name="Brunet F."/>
            <person name="Petit J.-L."/>
            <person name="Stange-Thomann N."/>
            <person name="Mauceli E."/>
            <person name="Bouneau L."/>
            <person name="Fischer C."/>
            <person name="Ozouf-Costaz C."/>
            <person name="Bernot A."/>
            <person name="Nicaud S."/>
            <person name="Jaffe D."/>
            <person name="Fisher S."/>
            <person name="Lutfalla G."/>
            <person name="Dossat C."/>
            <person name="Segurens B."/>
            <person name="Dasilva C."/>
            <person name="Salanoubat M."/>
            <person name="Levy M."/>
            <person name="Boudet N."/>
            <person name="Castellano S."/>
            <person name="Anthouard V."/>
            <person name="Jubin C."/>
            <person name="Castelli V."/>
            <person name="Katinka M."/>
            <person name="Vacherie B."/>
            <person name="Biemont C."/>
            <person name="Skalli Z."/>
            <person name="Cattolico L."/>
            <person name="Poulain J."/>
            <person name="De Berardinis V."/>
            <person name="Cruaud C."/>
            <person name="Duprat S."/>
            <person name="Brottier P."/>
            <person name="Coutanceau J.-P."/>
            <person name="Gouzy J."/>
            <person name="Parra G."/>
            <person name="Lardier G."/>
            <person name="Chapple C."/>
            <person name="McKernan K.J."/>
            <person name="McEwan P."/>
            <person name="Bosak S."/>
            <person name="Kellis M."/>
            <person name="Volff J.-N."/>
            <person name="Guigo R."/>
            <person name="Zody M.C."/>
            <person name="Mesirov J."/>
            <person name="Lindblad-Toh K."/>
            <person name="Birren B."/>
            <person name="Nusbaum C."/>
            <person name="Kahn D."/>
            <person name="Robinson-Rechavi M."/>
            <person name="Laudet V."/>
            <person name="Schachter V."/>
            <person name="Quetier F."/>
            <person name="Saurin W."/>
            <person name="Scarpelli C."/>
            <person name="Wincker P."/>
            <person name="Lander E.S."/>
            <person name="Weissenbach J."/>
            <person name="Roest Crollius H."/>
        </authorList>
    </citation>
    <scope>NUCLEOTIDE SEQUENCE [LARGE SCALE GENOMIC DNA]</scope>
</reference>
<feature type="domain" description="C2H2-type" evidence="7">
    <location>
        <begin position="765"/>
        <end position="792"/>
    </location>
</feature>
<proteinExistence type="predicted"/>
<feature type="domain" description="C2H2-type" evidence="7">
    <location>
        <begin position="146"/>
        <end position="168"/>
    </location>
</feature>
<dbReference type="PANTHER" id="PTHR24409">
    <property type="entry name" value="ZINC FINGER PROTEIN 142"/>
    <property type="match status" value="1"/>
</dbReference>
<dbReference type="GO" id="GO:0008270">
    <property type="term" value="F:zinc ion binding"/>
    <property type="evidence" value="ECO:0007669"/>
    <property type="project" value="UniProtKB-KW"/>
</dbReference>
<dbReference type="EMBL" id="CAAE01014587">
    <property type="protein sequence ID" value="CAG00061.1"/>
    <property type="molecule type" value="Genomic_DNA"/>
</dbReference>
<feature type="domain" description="C2H2-type" evidence="7">
    <location>
        <begin position="283"/>
        <end position="311"/>
    </location>
</feature>
<feature type="domain" description="C2H2-type" evidence="7">
    <location>
        <begin position="596"/>
        <end position="623"/>
    </location>
</feature>
<keyword evidence="4" id="KW-0862">Zinc</keyword>
<feature type="compositionally biased region" description="Basic and acidic residues" evidence="6">
    <location>
        <begin position="371"/>
        <end position="380"/>
    </location>
</feature>
<reference evidence="8" key="2">
    <citation type="submission" date="2004-02" db="EMBL/GenBank/DDBJ databases">
        <authorList>
            <consortium name="Genoscope"/>
            <consortium name="Whitehead Institute Centre for Genome Research"/>
        </authorList>
    </citation>
    <scope>NUCLEOTIDE SEQUENCE</scope>
</reference>
<protein>
    <submittedName>
        <fullName evidence="8">(spotted green pufferfish) hypothetical protein</fullName>
    </submittedName>
</protein>
<dbReference type="Pfam" id="PF00096">
    <property type="entry name" value="zf-C2H2"/>
    <property type="match status" value="6"/>
</dbReference>
<feature type="domain" description="C2H2-type" evidence="7">
    <location>
        <begin position="250"/>
        <end position="277"/>
    </location>
</feature>
<dbReference type="SUPFAM" id="SSF57667">
    <property type="entry name" value="beta-beta-alpha zinc fingers"/>
    <property type="match status" value="8"/>
</dbReference>
<dbReference type="PANTHER" id="PTHR24409:SF295">
    <property type="entry name" value="AZ2-RELATED"/>
    <property type="match status" value="1"/>
</dbReference>
<evidence type="ECO:0000256" key="2">
    <source>
        <dbReference type="ARBA" id="ARBA00022737"/>
    </source>
</evidence>
<feature type="region of interest" description="Disordered" evidence="6">
    <location>
        <begin position="542"/>
        <end position="563"/>
    </location>
</feature>
<comment type="caution">
    <text evidence="8">The sequence shown here is derived from an EMBL/GenBank/DDBJ whole genome shotgun (WGS) entry which is preliminary data.</text>
</comment>
<dbReference type="Pfam" id="PF13912">
    <property type="entry name" value="zf-C2H2_6"/>
    <property type="match status" value="2"/>
</dbReference>
<evidence type="ECO:0000256" key="3">
    <source>
        <dbReference type="ARBA" id="ARBA00022771"/>
    </source>
</evidence>
<evidence type="ECO:0000256" key="4">
    <source>
        <dbReference type="ARBA" id="ARBA00022833"/>
    </source>
</evidence>
<feature type="domain" description="C2H2-type" evidence="7">
    <location>
        <begin position="327"/>
        <end position="350"/>
    </location>
</feature>
<dbReference type="AlphaFoldDB" id="Q4SH21"/>
<dbReference type="OrthoDB" id="6105938at2759"/>
<evidence type="ECO:0000259" key="7">
    <source>
        <dbReference type="PROSITE" id="PS50157"/>
    </source>
</evidence>
<feature type="compositionally biased region" description="Basic residues" evidence="6">
    <location>
        <begin position="984"/>
        <end position="1000"/>
    </location>
</feature>
<dbReference type="InterPro" id="IPR036236">
    <property type="entry name" value="Znf_C2H2_sf"/>
</dbReference>
<dbReference type="PROSITE" id="PS00028">
    <property type="entry name" value="ZINC_FINGER_C2H2_1"/>
    <property type="match status" value="12"/>
</dbReference>